<proteinExistence type="predicted"/>
<dbReference type="EMBL" id="CP009506">
    <property type="protein sequence ID" value="AKB29516.1"/>
    <property type="molecule type" value="Genomic_DNA"/>
</dbReference>
<evidence type="ECO:0000313" key="2">
    <source>
        <dbReference type="Proteomes" id="UP000033111"/>
    </source>
</evidence>
<sequence length="270" mass="32359">MKKYYTEREFNSIPKIELPILSSYFLRIYKQLSEDMFFERGEKIWGHEPEFFIFRKLGLWGIWPIEENIAKYEESTLFSVIELLHDYVSRKYFAGVSEFAIEGVVYEYDKKYGQRVYRTMVNDILRYYNGGYELSEDGEILKLSPLGFETLVEKDIETNDPENIDLRVKYSISKFSRYNSSIEDKKDAVRTLGDVLEYLGKFGIKLDNKDDSDLFKIINGFDIRHHNREQQRGYDKDAWYDWMFYTFLASIHVLLKLYNEKLDLKIQHTK</sequence>
<keyword evidence="2" id="KW-1185">Reference proteome</keyword>
<name>A0A0E3L922_9EURY</name>
<dbReference type="Proteomes" id="UP000033111">
    <property type="component" value="Chromosome"/>
</dbReference>
<dbReference type="GeneID" id="24861695"/>
<gene>
    <name evidence="1" type="ORF">MSSIT_2797</name>
</gene>
<dbReference type="PATRIC" id="fig|1434120.4.peg.3658"/>
<dbReference type="HOGENOM" id="CLU_061506_0_0_2"/>
<accession>A0A0E3L922</accession>
<dbReference type="RefSeq" id="WP_052721670.1">
    <property type="nucleotide sequence ID" value="NZ_CP009506.1"/>
</dbReference>
<evidence type="ECO:0000313" key="1">
    <source>
        <dbReference type="EMBL" id="AKB29516.1"/>
    </source>
</evidence>
<dbReference type="AlphaFoldDB" id="A0A0E3L922"/>
<dbReference type="KEGG" id="msw:MSSIT_2797"/>
<organism evidence="1 2">
    <name type="scientific">Methanosarcina siciliae T4/M</name>
    <dbReference type="NCBI Taxonomy" id="1434120"/>
    <lineage>
        <taxon>Archaea</taxon>
        <taxon>Methanobacteriati</taxon>
        <taxon>Methanobacteriota</taxon>
        <taxon>Stenosarchaea group</taxon>
        <taxon>Methanomicrobia</taxon>
        <taxon>Methanosarcinales</taxon>
        <taxon>Methanosarcinaceae</taxon>
        <taxon>Methanosarcina</taxon>
    </lineage>
</organism>
<reference evidence="1 2" key="1">
    <citation type="submission" date="2014-07" db="EMBL/GenBank/DDBJ databases">
        <title>Methanogenic archaea and the global carbon cycle.</title>
        <authorList>
            <person name="Henriksen J.R."/>
            <person name="Luke J."/>
            <person name="Reinhart S."/>
            <person name="Benedict M.N."/>
            <person name="Youngblut N.D."/>
            <person name="Metcalf M.E."/>
            <person name="Whitaker R.J."/>
            <person name="Metcalf W.W."/>
        </authorList>
    </citation>
    <scope>NUCLEOTIDE SEQUENCE [LARGE SCALE GENOMIC DNA]</scope>
    <source>
        <strain evidence="1 2">T4/M</strain>
    </source>
</reference>
<protein>
    <submittedName>
        <fullName evidence="1">RpoS</fullName>
    </submittedName>
</protein>
<dbReference type="OrthoDB" id="147944at2157"/>